<keyword evidence="2" id="KW-0802">TPR repeat</keyword>
<sequence length="388" mass="45033">MDKNEDIADQYAENRKMSPQELAAKLDADLDTFINGLEKKAYTEGWPEDRWQEEMEKHPFFMTKAPEPGAELSPLMQGIQQLKYDEDENTPEDLAKAYKDDGNFNFKCKKYRHAIIAYTEGIKKKCSDNDLNAQLYNNRAASNFFLQNYRSCLNDCLAALKLKEDYPKALQRAAECLFHIRNFDECIKYCDKIIAGEHSNKLITDLREKAVAGKKADERDKRKQKAAEKKEEKQSNALLEAVRDRKIKFKGKVAESATLKLSDLEPQFPDAMRSHVKIDESGRLVWPVIFMYPEYKLTDFIQCFHEDATFESMLIEVFSDYPEWDHEKKYTPNQVCIYFEDENERMHKIPNNWSLGKALTHSKYTLQGGTPGFIILVSGSDAEKMYLK</sequence>
<dbReference type="InterPro" id="IPR019734">
    <property type="entry name" value="TPR_rpt"/>
</dbReference>
<organism evidence="5 6">
    <name type="scientific">Megalurothrips usitatus</name>
    <name type="common">bean blossom thrips</name>
    <dbReference type="NCBI Taxonomy" id="439358"/>
    <lineage>
        <taxon>Eukaryota</taxon>
        <taxon>Metazoa</taxon>
        <taxon>Ecdysozoa</taxon>
        <taxon>Arthropoda</taxon>
        <taxon>Hexapoda</taxon>
        <taxon>Insecta</taxon>
        <taxon>Pterygota</taxon>
        <taxon>Neoptera</taxon>
        <taxon>Paraneoptera</taxon>
        <taxon>Thysanoptera</taxon>
        <taxon>Terebrantia</taxon>
        <taxon>Thripoidea</taxon>
        <taxon>Thripidae</taxon>
        <taxon>Megalurothrips</taxon>
    </lineage>
</organism>
<dbReference type="CDD" id="cd21380">
    <property type="entry name" value="CTWD_Cns1"/>
    <property type="match status" value="1"/>
</dbReference>
<evidence type="ECO:0000256" key="1">
    <source>
        <dbReference type="ARBA" id="ARBA00022737"/>
    </source>
</evidence>
<protein>
    <recommendedName>
        <fullName evidence="4">Cns1/TTC4 wheel domain-containing protein</fullName>
    </recommendedName>
</protein>
<dbReference type="PANTHER" id="PTHR46035:SF1">
    <property type="entry name" value="TETRATRICOPEPTIDE REPEAT PROTEIN 4"/>
    <property type="match status" value="1"/>
</dbReference>
<dbReference type="AlphaFoldDB" id="A0AAV7XKS8"/>
<evidence type="ECO:0000313" key="6">
    <source>
        <dbReference type="Proteomes" id="UP001075354"/>
    </source>
</evidence>
<comment type="caution">
    <text evidence="5">The sequence shown here is derived from an EMBL/GenBank/DDBJ whole genome shotgun (WGS) entry which is preliminary data.</text>
</comment>
<gene>
    <name evidence="5" type="ORF">ONE63_010051</name>
</gene>
<dbReference type="InterPro" id="IPR011990">
    <property type="entry name" value="TPR-like_helical_dom_sf"/>
</dbReference>
<dbReference type="GO" id="GO:0005634">
    <property type="term" value="C:nucleus"/>
    <property type="evidence" value="ECO:0007669"/>
    <property type="project" value="TreeGrafter"/>
</dbReference>
<dbReference type="SMART" id="SM00028">
    <property type="entry name" value="TPR"/>
    <property type="match status" value="3"/>
</dbReference>
<dbReference type="GO" id="GO:0051879">
    <property type="term" value="F:Hsp90 protein binding"/>
    <property type="evidence" value="ECO:0007669"/>
    <property type="project" value="InterPro"/>
</dbReference>
<name>A0AAV7XKS8_9NEOP</name>
<evidence type="ECO:0000256" key="2">
    <source>
        <dbReference type="ARBA" id="ARBA00022803"/>
    </source>
</evidence>
<evidence type="ECO:0000256" key="3">
    <source>
        <dbReference type="ARBA" id="ARBA00023602"/>
    </source>
</evidence>
<dbReference type="EMBL" id="JAPTSV010000008">
    <property type="protein sequence ID" value="KAJ1525224.1"/>
    <property type="molecule type" value="Genomic_DNA"/>
</dbReference>
<dbReference type="Pfam" id="PF18972">
    <property type="entry name" value="Wheel"/>
    <property type="match status" value="1"/>
</dbReference>
<feature type="domain" description="Cns1/TTC4 wheel" evidence="4">
    <location>
        <begin position="279"/>
        <end position="381"/>
    </location>
</feature>
<dbReference type="GO" id="GO:0030544">
    <property type="term" value="F:Hsp70 protein binding"/>
    <property type="evidence" value="ECO:0007669"/>
    <property type="project" value="TreeGrafter"/>
</dbReference>
<dbReference type="Gene3D" id="1.25.40.10">
    <property type="entry name" value="Tetratricopeptide repeat domain"/>
    <property type="match status" value="1"/>
</dbReference>
<dbReference type="PANTHER" id="PTHR46035">
    <property type="entry name" value="TETRATRICOPEPTIDE REPEAT PROTEIN 4"/>
    <property type="match status" value="1"/>
</dbReference>
<dbReference type="InterPro" id="IPR044059">
    <property type="entry name" value="Csn1/TTC4_wheel"/>
</dbReference>
<comment type="similarity">
    <text evidence="3">Belongs to the TTC4 family.</text>
</comment>
<dbReference type="Proteomes" id="UP001075354">
    <property type="component" value="Chromosome 8"/>
</dbReference>
<keyword evidence="1" id="KW-0677">Repeat</keyword>
<proteinExistence type="inferred from homology"/>
<evidence type="ECO:0000259" key="4">
    <source>
        <dbReference type="Pfam" id="PF18972"/>
    </source>
</evidence>
<dbReference type="GO" id="GO:0005829">
    <property type="term" value="C:cytosol"/>
    <property type="evidence" value="ECO:0007669"/>
    <property type="project" value="TreeGrafter"/>
</dbReference>
<reference evidence="5" key="1">
    <citation type="submission" date="2022-12" db="EMBL/GenBank/DDBJ databases">
        <title>Chromosome-level genome assembly of the bean flower thrips Megalurothrips usitatus.</title>
        <authorList>
            <person name="Ma L."/>
            <person name="Liu Q."/>
            <person name="Li H."/>
            <person name="Cai W."/>
        </authorList>
    </citation>
    <scope>NUCLEOTIDE SEQUENCE</scope>
    <source>
        <strain evidence="5">Cailab_2022a</strain>
    </source>
</reference>
<evidence type="ECO:0000313" key="5">
    <source>
        <dbReference type="EMBL" id="KAJ1525224.1"/>
    </source>
</evidence>
<accession>A0AAV7XKS8</accession>
<keyword evidence="6" id="KW-1185">Reference proteome</keyword>
<dbReference type="GO" id="GO:0006457">
    <property type="term" value="P:protein folding"/>
    <property type="evidence" value="ECO:0007669"/>
    <property type="project" value="TreeGrafter"/>
</dbReference>
<dbReference type="SUPFAM" id="SSF48452">
    <property type="entry name" value="TPR-like"/>
    <property type="match status" value="1"/>
</dbReference>